<feature type="region of interest" description="Disordered" evidence="1">
    <location>
        <begin position="294"/>
        <end position="323"/>
    </location>
</feature>
<feature type="region of interest" description="Disordered" evidence="1">
    <location>
        <begin position="135"/>
        <end position="154"/>
    </location>
</feature>
<dbReference type="VEuPathDB" id="FungiDB:PC9H_011279"/>
<keyword evidence="3" id="KW-1185">Reference proteome</keyword>
<evidence type="ECO:0000313" key="3">
    <source>
        <dbReference type="Proteomes" id="UP000623687"/>
    </source>
</evidence>
<dbReference type="RefSeq" id="XP_036626619.1">
    <property type="nucleotide sequence ID" value="XM_036780764.1"/>
</dbReference>
<name>A0A8H7DML3_PLEOS</name>
<protein>
    <submittedName>
        <fullName evidence="2">Uncharacterized protein</fullName>
    </submittedName>
</protein>
<dbReference type="EMBL" id="JACETU010000009">
    <property type="protein sequence ID" value="KAF7420761.1"/>
    <property type="molecule type" value="Genomic_DNA"/>
</dbReference>
<evidence type="ECO:0000313" key="2">
    <source>
        <dbReference type="EMBL" id="KAF7420761.1"/>
    </source>
</evidence>
<feature type="region of interest" description="Disordered" evidence="1">
    <location>
        <begin position="1"/>
        <end position="24"/>
    </location>
</feature>
<feature type="compositionally biased region" description="Basic and acidic residues" evidence="1">
    <location>
        <begin position="135"/>
        <end position="144"/>
    </location>
</feature>
<gene>
    <name evidence="2" type="ORF">PC9H_011279</name>
</gene>
<proteinExistence type="predicted"/>
<dbReference type="AlphaFoldDB" id="A0A8H7DML3"/>
<dbReference type="OrthoDB" id="6365676at2759"/>
<accession>A0A8H7DML3</accession>
<feature type="region of interest" description="Disordered" evidence="1">
    <location>
        <begin position="202"/>
        <end position="245"/>
    </location>
</feature>
<dbReference type="GeneID" id="59381097"/>
<sequence length="457" mass="49481">MYKSPFPLSTSYLPNDIPQPDLAKPSEADFAKYQSQAEYIRRLSLFQPSTEAAPPTSTTTLGWGSETSALSGLGVGATTFAYPPISAEVDLTSHARRLSTESSSDSSASPSPTWSSVHLPLDMLSQQHLNHETYAHAHSDDPPDRSFGLSPSTNFGHNDGEFSSALGLMSLEDPDALAEFSNDVASFFAMNVIDTFSDNFDSTPMPRKPSTRGASLLCPPHPANPANASTNGPSYTNLQSPRSRDEELRALKDSWKMYLRTPLSGPEEPMFTDFSTPASTGHSYHRTCVSSMPSVQTPSAERSGPFAANGAPPSTRRTMHGNPDDLRSYEAAVLARRAPSVSVYPLVSVADGATASVRPSFKRLASRTLGPENAKRTMFAYDASDDESDAVDGEFDRRDVSYRWNPEQQQLSQPGFQPGFPQAAMPPPSSFGDLAGRRRMSVPAMRPTVLISQLLDS</sequence>
<comment type="caution">
    <text evidence="2">The sequence shown here is derived from an EMBL/GenBank/DDBJ whole genome shotgun (WGS) entry which is preliminary data.</text>
</comment>
<evidence type="ECO:0000256" key="1">
    <source>
        <dbReference type="SAM" id="MobiDB-lite"/>
    </source>
</evidence>
<organism evidence="2 3">
    <name type="scientific">Pleurotus ostreatus</name>
    <name type="common">Oyster mushroom</name>
    <name type="synonym">White-rot fungus</name>
    <dbReference type="NCBI Taxonomy" id="5322"/>
    <lineage>
        <taxon>Eukaryota</taxon>
        <taxon>Fungi</taxon>
        <taxon>Dikarya</taxon>
        <taxon>Basidiomycota</taxon>
        <taxon>Agaricomycotina</taxon>
        <taxon>Agaricomycetes</taxon>
        <taxon>Agaricomycetidae</taxon>
        <taxon>Agaricales</taxon>
        <taxon>Pleurotineae</taxon>
        <taxon>Pleurotaceae</taxon>
        <taxon>Pleurotus</taxon>
    </lineage>
</organism>
<reference evidence="2" key="1">
    <citation type="submission" date="2019-07" db="EMBL/GenBank/DDBJ databases">
        <authorList>
            <person name="Palmer J.M."/>
        </authorList>
    </citation>
    <scope>NUCLEOTIDE SEQUENCE</scope>
    <source>
        <strain evidence="2">PC9</strain>
    </source>
</reference>
<dbReference type="Proteomes" id="UP000623687">
    <property type="component" value="Unassembled WGS sequence"/>
</dbReference>
<feature type="compositionally biased region" description="Polar residues" evidence="1">
    <location>
        <begin position="226"/>
        <end position="241"/>
    </location>
</feature>
<feature type="region of interest" description="Disordered" evidence="1">
    <location>
        <begin position="407"/>
        <end position="435"/>
    </location>
</feature>